<dbReference type="InterPro" id="IPR045518">
    <property type="entry name" value="2EXR"/>
</dbReference>
<feature type="domain" description="2EXR" evidence="2">
    <location>
        <begin position="107"/>
        <end position="177"/>
    </location>
</feature>
<protein>
    <recommendedName>
        <fullName evidence="2">2EXR domain-containing protein</fullName>
    </recommendedName>
</protein>
<dbReference type="PANTHER" id="PTHR42085:SF2">
    <property type="entry name" value="F-BOX DOMAIN-CONTAINING PROTEIN"/>
    <property type="match status" value="1"/>
</dbReference>
<proteinExistence type="predicted"/>
<feature type="region of interest" description="Disordered" evidence="1">
    <location>
        <begin position="1"/>
        <end position="77"/>
    </location>
</feature>
<sequence>MAGSGERDARSAVMPYPASEMSPTNDEHSARSSSWSPDLRPQSEDDQARTAKKRRKRLSKLQKVRRQCESRPTPYTREQLKPYRKPRYSKLCIERIRCKNYPEEPFRFLELPAELRVQIYEEHFLDVTTPITVWSGYPNRDARKYKRNIQHRLGLLRVCKAINAEATETYYKKKTFCFVGRASWPVCVAFFYTIGTMNYSNIQHLSLPIPIFSESDLGQFFYFPRSKNDFRALSDSVQRMGLGIPELRRYRPRRRWCTDFCWRDLCFVFAKTRALKTLELDAEIDDSSLFFPGEYIQMENGLDTYSWPGLDLVKRLDELLPDLKVTIRLELNRSAAETKWMDENGTVRDVLYSKGQGQSMQEIVTAAVRCNWRIINWFPVDDEEVDGEKRMEVLWEPRVFR</sequence>
<keyword evidence="4" id="KW-1185">Reference proteome</keyword>
<dbReference type="OrthoDB" id="5314997at2759"/>
<dbReference type="InterPro" id="IPR038883">
    <property type="entry name" value="AN11006-like"/>
</dbReference>
<dbReference type="Pfam" id="PF20150">
    <property type="entry name" value="2EXR"/>
    <property type="match status" value="1"/>
</dbReference>
<evidence type="ECO:0000256" key="1">
    <source>
        <dbReference type="SAM" id="MobiDB-lite"/>
    </source>
</evidence>
<evidence type="ECO:0000259" key="2">
    <source>
        <dbReference type="Pfam" id="PF20150"/>
    </source>
</evidence>
<reference evidence="3" key="1">
    <citation type="journal article" date="2020" name="Stud. Mycol.">
        <title>101 Dothideomycetes genomes: a test case for predicting lifestyles and emergence of pathogens.</title>
        <authorList>
            <person name="Haridas S."/>
            <person name="Albert R."/>
            <person name="Binder M."/>
            <person name="Bloem J."/>
            <person name="Labutti K."/>
            <person name="Salamov A."/>
            <person name="Andreopoulos B."/>
            <person name="Baker S."/>
            <person name="Barry K."/>
            <person name="Bills G."/>
            <person name="Bluhm B."/>
            <person name="Cannon C."/>
            <person name="Castanera R."/>
            <person name="Culley D."/>
            <person name="Daum C."/>
            <person name="Ezra D."/>
            <person name="Gonzalez J."/>
            <person name="Henrissat B."/>
            <person name="Kuo A."/>
            <person name="Liang C."/>
            <person name="Lipzen A."/>
            <person name="Lutzoni F."/>
            <person name="Magnuson J."/>
            <person name="Mondo S."/>
            <person name="Nolan M."/>
            <person name="Ohm R."/>
            <person name="Pangilinan J."/>
            <person name="Park H.-J."/>
            <person name="Ramirez L."/>
            <person name="Alfaro M."/>
            <person name="Sun H."/>
            <person name="Tritt A."/>
            <person name="Yoshinaga Y."/>
            <person name="Zwiers L.-H."/>
            <person name="Turgeon B."/>
            <person name="Goodwin S."/>
            <person name="Spatafora J."/>
            <person name="Crous P."/>
            <person name="Grigoriev I."/>
        </authorList>
    </citation>
    <scope>NUCLEOTIDE SEQUENCE</scope>
    <source>
        <strain evidence="3">CBS 113979</strain>
    </source>
</reference>
<feature type="compositionally biased region" description="Basic residues" evidence="1">
    <location>
        <begin position="50"/>
        <end position="65"/>
    </location>
</feature>
<evidence type="ECO:0000313" key="3">
    <source>
        <dbReference type="EMBL" id="KAF1983920.1"/>
    </source>
</evidence>
<accession>A0A6G1GT09</accession>
<dbReference type="AlphaFoldDB" id="A0A6G1GT09"/>
<dbReference type="PANTHER" id="PTHR42085">
    <property type="entry name" value="F-BOX DOMAIN-CONTAINING PROTEIN"/>
    <property type="match status" value="1"/>
</dbReference>
<feature type="compositionally biased region" description="Basic and acidic residues" evidence="1">
    <location>
        <begin position="1"/>
        <end position="10"/>
    </location>
</feature>
<dbReference type="EMBL" id="ML977171">
    <property type="protein sequence ID" value="KAF1983920.1"/>
    <property type="molecule type" value="Genomic_DNA"/>
</dbReference>
<dbReference type="Proteomes" id="UP000800041">
    <property type="component" value="Unassembled WGS sequence"/>
</dbReference>
<evidence type="ECO:0000313" key="4">
    <source>
        <dbReference type="Proteomes" id="UP000800041"/>
    </source>
</evidence>
<name>A0A6G1GT09_9PEZI</name>
<gene>
    <name evidence="3" type="ORF">K402DRAFT_465545</name>
</gene>
<organism evidence="3 4">
    <name type="scientific">Aulographum hederae CBS 113979</name>
    <dbReference type="NCBI Taxonomy" id="1176131"/>
    <lineage>
        <taxon>Eukaryota</taxon>
        <taxon>Fungi</taxon>
        <taxon>Dikarya</taxon>
        <taxon>Ascomycota</taxon>
        <taxon>Pezizomycotina</taxon>
        <taxon>Dothideomycetes</taxon>
        <taxon>Pleosporomycetidae</taxon>
        <taxon>Aulographales</taxon>
        <taxon>Aulographaceae</taxon>
    </lineage>
</organism>